<dbReference type="RefSeq" id="WP_166554115.1">
    <property type="nucleotide sequence ID" value="NZ_JASHIF010000002.1"/>
</dbReference>
<keyword evidence="3" id="KW-1185">Reference proteome</keyword>
<evidence type="ECO:0000256" key="1">
    <source>
        <dbReference type="SAM" id="Phobius"/>
    </source>
</evidence>
<accession>A0ABT6Y304</accession>
<evidence type="ECO:0000313" key="2">
    <source>
        <dbReference type="EMBL" id="MDI9857931.1"/>
    </source>
</evidence>
<dbReference type="EMBL" id="JASHIF010000002">
    <property type="protein sequence ID" value="MDI9857931.1"/>
    <property type="molecule type" value="Genomic_DNA"/>
</dbReference>
<evidence type="ECO:0000313" key="3">
    <source>
        <dbReference type="Proteomes" id="UP001236507"/>
    </source>
</evidence>
<gene>
    <name evidence="2" type="ORF">QM524_01795</name>
</gene>
<sequence>MNNQSGLLGNLGTANINVQFDVPSALKLGATALGAGTLLILISIFLKKWINN</sequence>
<keyword evidence="1" id="KW-0472">Membrane</keyword>
<organism evidence="2 3">
    <name type="scientific">Flectobacillus roseus</name>
    <dbReference type="NCBI Taxonomy" id="502259"/>
    <lineage>
        <taxon>Bacteria</taxon>
        <taxon>Pseudomonadati</taxon>
        <taxon>Bacteroidota</taxon>
        <taxon>Cytophagia</taxon>
        <taxon>Cytophagales</taxon>
        <taxon>Flectobacillaceae</taxon>
        <taxon>Flectobacillus</taxon>
    </lineage>
</organism>
<comment type="caution">
    <text evidence="2">The sequence shown here is derived from an EMBL/GenBank/DDBJ whole genome shotgun (WGS) entry which is preliminary data.</text>
</comment>
<dbReference type="Proteomes" id="UP001236507">
    <property type="component" value="Unassembled WGS sequence"/>
</dbReference>
<protein>
    <submittedName>
        <fullName evidence="2">Uncharacterized protein</fullName>
    </submittedName>
</protein>
<feature type="transmembrane region" description="Helical" evidence="1">
    <location>
        <begin position="28"/>
        <end position="46"/>
    </location>
</feature>
<name>A0ABT6Y304_9BACT</name>
<keyword evidence="1" id="KW-0812">Transmembrane</keyword>
<reference evidence="2 3" key="1">
    <citation type="submission" date="2023-05" db="EMBL/GenBank/DDBJ databases">
        <title>Novel species of genus Flectobacillus isolated from stream in China.</title>
        <authorList>
            <person name="Lu H."/>
        </authorList>
    </citation>
    <scope>NUCLEOTIDE SEQUENCE [LARGE SCALE GENOMIC DNA]</scope>
    <source>
        <strain evidence="2 3">KCTC 42575</strain>
    </source>
</reference>
<keyword evidence="1" id="KW-1133">Transmembrane helix</keyword>
<proteinExistence type="predicted"/>